<dbReference type="InterPro" id="IPR004776">
    <property type="entry name" value="Mem_transp_PIN-like"/>
</dbReference>
<keyword evidence="7 8" id="KW-0472">Membrane</keyword>
<dbReference type="GO" id="GO:0005886">
    <property type="term" value="C:plasma membrane"/>
    <property type="evidence" value="ECO:0007669"/>
    <property type="project" value="UniProtKB-SubCell"/>
</dbReference>
<evidence type="ECO:0000256" key="8">
    <source>
        <dbReference type="SAM" id="Phobius"/>
    </source>
</evidence>
<evidence type="ECO:0000256" key="6">
    <source>
        <dbReference type="ARBA" id="ARBA00022989"/>
    </source>
</evidence>
<gene>
    <name evidence="9" type="ORF">NCTC4101_02046</name>
</gene>
<organism evidence="9">
    <name type="scientific">uncultured Avibacterium sp</name>
    <dbReference type="NCBI Taxonomy" id="1936169"/>
    <lineage>
        <taxon>Bacteria</taxon>
        <taxon>Pseudomonadati</taxon>
        <taxon>Pseudomonadota</taxon>
        <taxon>Gammaproteobacteria</taxon>
        <taxon>Pasteurellales</taxon>
        <taxon>Pasteurellaceae</taxon>
        <taxon>Avibacterium</taxon>
        <taxon>environmental samples</taxon>
    </lineage>
</organism>
<feature type="transmembrane region" description="Helical" evidence="8">
    <location>
        <begin position="278"/>
        <end position="297"/>
    </location>
</feature>
<feature type="transmembrane region" description="Helical" evidence="8">
    <location>
        <begin position="218"/>
        <end position="237"/>
    </location>
</feature>
<dbReference type="InterPro" id="IPR038770">
    <property type="entry name" value="Na+/solute_symporter_sf"/>
</dbReference>
<feature type="transmembrane region" description="Helical" evidence="8">
    <location>
        <begin position="21"/>
        <end position="43"/>
    </location>
</feature>
<evidence type="ECO:0000256" key="3">
    <source>
        <dbReference type="ARBA" id="ARBA00022448"/>
    </source>
</evidence>
<accession>A0A486XEB3</accession>
<evidence type="ECO:0000256" key="7">
    <source>
        <dbReference type="ARBA" id="ARBA00023136"/>
    </source>
</evidence>
<comment type="similarity">
    <text evidence="2">Belongs to the auxin efflux carrier (TC 2.A.69) family.</text>
</comment>
<evidence type="ECO:0000256" key="1">
    <source>
        <dbReference type="ARBA" id="ARBA00004651"/>
    </source>
</evidence>
<feature type="transmembrane region" description="Helical" evidence="8">
    <location>
        <begin position="55"/>
        <end position="77"/>
    </location>
</feature>
<feature type="transmembrane region" description="Helical" evidence="8">
    <location>
        <begin position="89"/>
        <end position="113"/>
    </location>
</feature>
<name>A0A486XEB3_9PAST</name>
<comment type="subcellular location">
    <subcellularLocation>
        <location evidence="1">Cell membrane</location>
        <topology evidence="1">Multi-pass membrane protein</topology>
    </subcellularLocation>
</comment>
<evidence type="ECO:0000256" key="5">
    <source>
        <dbReference type="ARBA" id="ARBA00022692"/>
    </source>
</evidence>
<reference evidence="9" key="1">
    <citation type="submission" date="2019-03" db="EMBL/GenBank/DDBJ databases">
        <authorList>
            <consortium name="Pathogen Informatics"/>
        </authorList>
    </citation>
    <scope>NUCLEOTIDE SEQUENCE</scope>
    <source>
        <strain evidence="9">Unknown</strain>
    </source>
</reference>
<proteinExistence type="inferred from homology"/>
<sequence length="335" mass="36295">MWHYAVNGTQQRYGGNMQNDFWSSALFSISVTLPTLLLLILGIGLRKRKIIDDKFSQQATSVVFKITLPALLFLNVFKNPIAELNEQLVMIWACVLGTLLLFLCAEIFAAKFVQEKRERGTFVQGVYRGNCSILGLAFCLNAYGDAALVPATIYAATTAIIYNVLGVITLSRSLSDGKVNISRMILNVVKNPLIISIVLGFLASYLKLAIPKFMLTTIQYLATMTLPLALICAGVSIELKALYKISGISLWASIGRVIVAPIFMVLLGKLFGFSGVNLGVIFLMNATPMAAAAYAMVRGMGGNANTAANIIGITTFASMFISALGLTILHQMGWV</sequence>
<feature type="transmembrane region" description="Helical" evidence="8">
    <location>
        <begin position="149"/>
        <end position="168"/>
    </location>
</feature>
<dbReference type="GO" id="GO:0055085">
    <property type="term" value="P:transmembrane transport"/>
    <property type="evidence" value="ECO:0007669"/>
    <property type="project" value="InterPro"/>
</dbReference>
<keyword evidence="6 8" id="KW-1133">Transmembrane helix</keyword>
<keyword evidence="5 8" id="KW-0812">Transmembrane</keyword>
<dbReference type="Pfam" id="PF03547">
    <property type="entry name" value="Mem_trans"/>
    <property type="match status" value="2"/>
</dbReference>
<evidence type="ECO:0000313" key="9">
    <source>
        <dbReference type="EMBL" id="VGM96619.1"/>
    </source>
</evidence>
<protein>
    <submittedName>
        <fullName evidence="9">Auxin efflux carrier</fullName>
    </submittedName>
</protein>
<keyword evidence="3" id="KW-0813">Transport</keyword>
<feature type="transmembrane region" description="Helical" evidence="8">
    <location>
        <begin position="188"/>
        <end position="206"/>
    </location>
</feature>
<feature type="transmembrane region" description="Helical" evidence="8">
    <location>
        <begin position="249"/>
        <end position="272"/>
    </location>
</feature>
<dbReference type="EMBL" id="CAAHDN010000018">
    <property type="protein sequence ID" value="VGM96619.1"/>
    <property type="molecule type" value="Genomic_DNA"/>
</dbReference>
<feature type="transmembrane region" description="Helical" evidence="8">
    <location>
        <begin position="309"/>
        <end position="329"/>
    </location>
</feature>
<evidence type="ECO:0000256" key="2">
    <source>
        <dbReference type="ARBA" id="ARBA00010145"/>
    </source>
</evidence>
<dbReference type="PANTHER" id="PTHR36838:SF4">
    <property type="entry name" value="AUXIN EFFLUX CARRIER FAMILY PROTEIN"/>
    <property type="match status" value="1"/>
</dbReference>
<dbReference type="Gene3D" id="1.20.1530.20">
    <property type="match status" value="2"/>
</dbReference>
<dbReference type="AlphaFoldDB" id="A0A486XEB3"/>
<dbReference type="PANTHER" id="PTHR36838">
    <property type="entry name" value="AUXIN EFFLUX CARRIER FAMILY PROTEIN"/>
    <property type="match status" value="1"/>
</dbReference>
<keyword evidence="4" id="KW-1003">Cell membrane</keyword>
<evidence type="ECO:0000256" key="4">
    <source>
        <dbReference type="ARBA" id="ARBA00022475"/>
    </source>
</evidence>